<evidence type="ECO:0008006" key="3">
    <source>
        <dbReference type="Google" id="ProtNLM"/>
    </source>
</evidence>
<keyword evidence="2" id="KW-1185">Reference proteome</keyword>
<comment type="caution">
    <text evidence="1">The sequence shown here is derived from an EMBL/GenBank/DDBJ whole genome shotgun (WGS) entry which is preliminary data.</text>
</comment>
<evidence type="ECO:0000313" key="2">
    <source>
        <dbReference type="Proteomes" id="UP001168552"/>
    </source>
</evidence>
<protein>
    <recommendedName>
        <fullName evidence="3">MORN repeat variant</fullName>
    </recommendedName>
</protein>
<dbReference type="RefSeq" id="WP_320004425.1">
    <property type="nucleotide sequence ID" value="NZ_JAUHJS010000004.1"/>
</dbReference>
<evidence type="ECO:0000313" key="1">
    <source>
        <dbReference type="EMBL" id="MDN4165894.1"/>
    </source>
</evidence>
<dbReference type="EMBL" id="JAUHJS010000004">
    <property type="protein sequence ID" value="MDN4165894.1"/>
    <property type="molecule type" value="Genomic_DNA"/>
</dbReference>
<dbReference type="Proteomes" id="UP001168552">
    <property type="component" value="Unassembled WGS sequence"/>
</dbReference>
<name>A0ABT8F6L1_9BACT</name>
<accession>A0ABT8F6L1</accession>
<proteinExistence type="predicted"/>
<gene>
    <name evidence="1" type="ORF">QWY31_10295</name>
</gene>
<sequence length="167" mass="19705">MKFLLSTILTLFLLNEVTAQDKEVVEIRKLYNEIQQNKSSYIRLAQEDFESSSEGGQLTAYKDENGIRLIETVHYGHMGKIEHEYYFSNGQLYFAFAKTYKYNAPPTQLEYDNSQTTIEEYRYYFWNSKMIRCIKPDGSFLEMGSDEFVQQEQRISELASMALKQFE</sequence>
<organism evidence="1 2">
    <name type="scientific">Shiella aurantiaca</name>
    <dbReference type="NCBI Taxonomy" id="3058365"/>
    <lineage>
        <taxon>Bacteria</taxon>
        <taxon>Pseudomonadati</taxon>
        <taxon>Bacteroidota</taxon>
        <taxon>Cytophagia</taxon>
        <taxon>Cytophagales</taxon>
        <taxon>Shiellaceae</taxon>
        <taxon>Shiella</taxon>
    </lineage>
</organism>
<reference evidence="1" key="1">
    <citation type="submission" date="2023-06" db="EMBL/GenBank/DDBJ databases">
        <title>Cytophagales bacterium Strain LB-30, isolated from soil.</title>
        <authorList>
            <person name="Liu B."/>
        </authorList>
    </citation>
    <scope>NUCLEOTIDE SEQUENCE</scope>
    <source>
        <strain evidence="1">LB-30</strain>
    </source>
</reference>